<keyword evidence="2" id="KW-1003">Cell membrane</keyword>
<keyword evidence="5" id="KW-0472">Membrane</keyword>
<sequence length="283" mass="30590">MKSIKEKKHRNFIGIRTKLVLAIVLLIVLAIAAVEAYDYRSGVAEIEKTTKEGQLNIAVLTAAQLQTEITKTASVLETAAINDVFASEDQETIVKALLAIKEQNPIFSTVFMADAALFRVNEKGETTSLANREYMQKVQKTRQTVISDEILISQATRKPAIMIATPVRVSGAPERYLGISVNIDNLQKIVAGTAKSASNYSFAFDGKNGLVFAHPVSEYVGSLKLTNTEEKDKSSVAPELQAMAQKAVIGNSGSQIYEFNGAKIIAAYTSIPGTSLGVATRMT</sequence>
<feature type="non-terminal residue" evidence="7">
    <location>
        <position position="283"/>
    </location>
</feature>
<protein>
    <recommendedName>
        <fullName evidence="6">Cache domain-containing protein</fullName>
    </recommendedName>
</protein>
<evidence type="ECO:0000256" key="4">
    <source>
        <dbReference type="ARBA" id="ARBA00022989"/>
    </source>
</evidence>
<dbReference type="GO" id="GO:0005886">
    <property type="term" value="C:plasma membrane"/>
    <property type="evidence" value="ECO:0007669"/>
    <property type="project" value="UniProtKB-SubCell"/>
</dbReference>
<reference evidence="7 8" key="1">
    <citation type="journal article" date="2018" name="Nat. Biotechnol.">
        <title>A standardized bacterial taxonomy based on genome phylogeny substantially revises the tree of life.</title>
        <authorList>
            <person name="Parks D.H."/>
            <person name="Chuvochina M."/>
            <person name="Waite D.W."/>
            <person name="Rinke C."/>
            <person name="Skarshewski A."/>
            <person name="Chaumeil P.A."/>
            <person name="Hugenholtz P."/>
        </authorList>
    </citation>
    <scope>NUCLEOTIDE SEQUENCE [LARGE SCALE GENOMIC DNA]</scope>
    <source>
        <strain evidence="7">UBA10948</strain>
    </source>
</reference>
<evidence type="ECO:0000256" key="1">
    <source>
        <dbReference type="ARBA" id="ARBA00004651"/>
    </source>
</evidence>
<evidence type="ECO:0000256" key="3">
    <source>
        <dbReference type="ARBA" id="ARBA00022692"/>
    </source>
</evidence>
<feature type="domain" description="Cache" evidence="6">
    <location>
        <begin position="45"/>
        <end position="280"/>
    </location>
</feature>
<comment type="subcellular location">
    <subcellularLocation>
        <location evidence="1">Cell membrane</location>
        <topology evidence="1">Multi-pass membrane protein</topology>
    </subcellularLocation>
</comment>
<evidence type="ECO:0000256" key="5">
    <source>
        <dbReference type="ARBA" id="ARBA00023136"/>
    </source>
</evidence>
<dbReference type="Proteomes" id="UP000263273">
    <property type="component" value="Unassembled WGS sequence"/>
</dbReference>
<gene>
    <name evidence="7" type="ORF">DDZ44_05290</name>
</gene>
<dbReference type="CDD" id="cd12912">
    <property type="entry name" value="PDC2_MCP_like"/>
    <property type="match status" value="1"/>
</dbReference>
<comment type="caution">
    <text evidence="7">The sequence shown here is derived from an EMBL/GenBank/DDBJ whole genome shotgun (WGS) entry which is preliminary data.</text>
</comment>
<name>A0A354YX94_9FIRM</name>
<dbReference type="AlphaFoldDB" id="A0A354YX94"/>
<evidence type="ECO:0000256" key="2">
    <source>
        <dbReference type="ARBA" id="ARBA00022475"/>
    </source>
</evidence>
<evidence type="ECO:0000313" key="8">
    <source>
        <dbReference type="Proteomes" id="UP000263273"/>
    </source>
</evidence>
<organism evidence="7 8">
    <name type="scientific">Syntrophomonas wolfei</name>
    <dbReference type="NCBI Taxonomy" id="863"/>
    <lineage>
        <taxon>Bacteria</taxon>
        <taxon>Bacillati</taxon>
        <taxon>Bacillota</taxon>
        <taxon>Clostridia</taxon>
        <taxon>Eubacteriales</taxon>
        <taxon>Syntrophomonadaceae</taxon>
        <taxon>Syntrophomonas</taxon>
    </lineage>
</organism>
<keyword evidence="4" id="KW-1133">Transmembrane helix</keyword>
<evidence type="ECO:0000259" key="6">
    <source>
        <dbReference type="Pfam" id="PF02743"/>
    </source>
</evidence>
<dbReference type="Pfam" id="PF02743">
    <property type="entry name" value="dCache_1"/>
    <property type="match status" value="1"/>
</dbReference>
<dbReference type="Gene3D" id="3.30.450.20">
    <property type="entry name" value="PAS domain"/>
    <property type="match status" value="1"/>
</dbReference>
<dbReference type="InterPro" id="IPR033479">
    <property type="entry name" value="dCache_1"/>
</dbReference>
<dbReference type="EMBL" id="DNZF01000115">
    <property type="protein sequence ID" value="HBK53331.1"/>
    <property type="molecule type" value="Genomic_DNA"/>
</dbReference>
<evidence type="ECO:0000313" key="7">
    <source>
        <dbReference type="EMBL" id="HBK53331.1"/>
    </source>
</evidence>
<proteinExistence type="predicted"/>
<keyword evidence="3" id="KW-0812">Transmembrane</keyword>
<accession>A0A354YX94</accession>